<dbReference type="Proteomes" id="UP000315252">
    <property type="component" value="Unassembled WGS sequence"/>
</dbReference>
<dbReference type="InterPro" id="IPR011049">
    <property type="entry name" value="Serralysin-like_metalloprot_C"/>
</dbReference>
<dbReference type="SUPFAM" id="SSF51120">
    <property type="entry name" value="beta-Roll"/>
    <property type="match status" value="4"/>
</dbReference>
<comment type="caution">
    <text evidence="5">The sequence shown here is derived from an EMBL/GenBank/DDBJ whole genome shotgun (WGS) entry which is preliminary data.</text>
</comment>
<accession>A0A545TUC1</accession>
<evidence type="ECO:0000313" key="5">
    <source>
        <dbReference type="EMBL" id="TQV80813.1"/>
    </source>
</evidence>
<protein>
    <recommendedName>
        <fullName evidence="4">Haemolysin-type calcium binding-related domain-containing protein</fullName>
    </recommendedName>
</protein>
<organism evidence="5 6">
    <name type="scientific">Denitrobaculum tricleocarpae</name>
    <dbReference type="NCBI Taxonomy" id="2591009"/>
    <lineage>
        <taxon>Bacteria</taxon>
        <taxon>Pseudomonadati</taxon>
        <taxon>Pseudomonadota</taxon>
        <taxon>Alphaproteobacteria</taxon>
        <taxon>Rhodospirillales</taxon>
        <taxon>Rhodospirillaceae</taxon>
        <taxon>Denitrobaculum</taxon>
    </lineage>
</organism>
<evidence type="ECO:0000256" key="1">
    <source>
        <dbReference type="ARBA" id="ARBA00004613"/>
    </source>
</evidence>
<feature type="region of interest" description="Disordered" evidence="3">
    <location>
        <begin position="670"/>
        <end position="700"/>
    </location>
</feature>
<dbReference type="InterPro" id="IPR050557">
    <property type="entry name" value="RTX_toxin/Mannuronan_C5-epim"/>
</dbReference>
<dbReference type="InterPro" id="IPR010566">
    <property type="entry name" value="Haemolys_ca-bd"/>
</dbReference>
<dbReference type="PRINTS" id="PR00313">
    <property type="entry name" value="CABNDNGRPT"/>
</dbReference>
<gene>
    <name evidence="5" type="ORF">FKG95_11735</name>
</gene>
<comment type="subcellular location">
    <subcellularLocation>
        <location evidence="1">Secreted</location>
    </subcellularLocation>
</comment>
<dbReference type="AlphaFoldDB" id="A0A545TUC1"/>
<dbReference type="Pfam" id="PF06594">
    <property type="entry name" value="HCBP_related"/>
    <property type="match status" value="1"/>
</dbReference>
<dbReference type="GO" id="GO:0005509">
    <property type="term" value="F:calcium ion binding"/>
    <property type="evidence" value="ECO:0007669"/>
    <property type="project" value="InterPro"/>
</dbReference>
<evidence type="ECO:0000256" key="2">
    <source>
        <dbReference type="ARBA" id="ARBA00022525"/>
    </source>
</evidence>
<dbReference type="Pfam" id="PF00353">
    <property type="entry name" value="HemolysinCabind"/>
    <property type="match status" value="8"/>
</dbReference>
<sequence>MMNTREEHDSQSSIAVDAASRSDVTHSIEQHASGMQGVSEDVSSGDAVHTEQASAAPAASSNLAGPPVALDAVADVGDDGLVSWSLGAQFGDGANVTYSLETDATNGAVTVNPDGTYSYQANADYAGADTFVWRITDNDTGLTSTATVTLDVRDDAIPVFTGSAEALVNDEFTTGDQTGIDVAALPDGGYVAVWTTDKGTGTGFDVYAQRYDAQGAKVGGEFRINSHTANTQFAPRVAAFQDGGFVVSYASFAQVGTHYTVHARRFTPDASDPTTLIGQPEQLVSDVGNNHRRYSHIDTTDDGGFVVSWTHEGEGEKNLHEVFKKVFDANGDEVQGSFSRVNGPNSNQQAVEGVAVLENGDSIITYRSNNSGHRGLFYTRFDSDGAPVVGANDQTIEAGTASRTYSHGSVAALKDGGFVVAVTRTKSSNNTKKVKAYVYSADGTRFPIVSVTLTGEHVNIFTYDVVGLADGGFVVAYRKNDGNGVGVYTHRFDSNRQSVGGEVRINDYTVGSQDYIELAALASGGYVATWVSDGQDGSGTGVYSKVFHANSSSVGGPGNDVITGGTGYDTLSGGGGDDLLEGQGSDDLIDGGDGVDTAVYSGNYADYTVSVDQVTGVITVTDNDVVLDGNDGEDTLTDVEILRFKDQDIYIGDQILVGTPGNDTLSGGFGNDTVTGAKGNDELSGGAGNDTLDGGPGRDTLDGGAGDDVLILGNDVQPFEYNVVQGGAGQDTILGTSGDDILRVASLTAANSIETIVGGDGFDTLISWGTGDLDLSGVTLVGVELIETGSGGGNVTGTSGADTIKGNSGGDSLFGAGGDDTFLATNNSTNPDTFNGGEGNDRILGTAGDNTIAVRSLTAANSIETIDGGAGYDRIVGSVFADTIDLSSISVTGIEEIDGGGNKDTITGSSGADLIKGGAGSDTLTGGGGNDSLVGGAANDLLSGGAGDDTYVFSTGDGQDLVRNDDAVSTNDRLLFGGSILAGDVWFEHSGDNLVVSVLGTTDEVVFENWYTDPARTVDKIEASDGSVLMEAQIDLLVNAMASFTPSDGTGGGVTSGSLPQSVADVIAANWQSSN</sequence>
<dbReference type="OrthoDB" id="5485153at2"/>
<evidence type="ECO:0000259" key="4">
    <source>
        <dbReference type="Pfam" id="PF06594"/>
    </source>
</evidence>
<name>A0A545TUC1_9PROT</name>
<reference evidence="5 6" key="1">
    <citation type="submission" date="2019-06" db="EMBL/GenBank/DDBJ databases">
        <title>Whole genome sequence for Rhodospirillaceae sp. R148.</title>
        <authorList>
            <person name="Wang G."/>
        </authorList>
    </citation>
    <scope>NUCLEOTIDE SEQUENCE [LARGE SCALE GENOMIC DNA]</scope>
    <source>
        <strain evidence="5 6">R148</strain>
    </source>
</reference>
<proteinExistence type="predicted"/>
<keyword evidence="6" id="KW-1185">Reference proteome</keyword>
<evidence type="ECO:0000256" key="3">
    <source>
        <dbReference type="SAM" id="MobiDB-lite"/>
    </source>
</evidence>
<dbReference type="Pfam" id="PF17963">
    <property type="entry name" value="Big_9"/>
    <property type="match status" value="1"/>
</dbReference>
<keyword evidence="2" id="KW-0964">Secreted</keyword>
<feature type="domain" description="Haemolysin-type calcium binding-related" evidence="4">
    <location>
        <begin position="993"/>
        <end position="1032"/>
    </location>
</feature>
<feature type="compositionally biased region" description="Basic and acidic residues" evidence="3">
    <location>
        <begin position="1"/>
        <end position="10"/>
    </location>
</feature>
<dbReference type="EMBL" id="VHSH01000003">
    <property type="protein sequence ID" value="TQV80813.1"/>
    <property type="molecule type" value="Genomic_DNA"/>
</dbReference>
<dbReference type="PANTHER" id="PTHR38340">
    <property type="entry name" value="S-LAYER PROTEIN"/>
    <property type="match status" value="1"/>
</dbReference>
<evidence type="ECO:0000313" key="6">
    <source>
        <dbReference type="Proteomes" id="UP000315252"/>
    </source>
</evidence>
<dbReference type="InterPro" id="IPR018511">
    <property type="entry name" value="Hemolysin-typ_Ca-bd_CS"/>
</dbReference>
<feature type="compositionally biased region" description="Low complexity" evidence="3">
    <location>
        <begin position="53"/>
        <end position="64"/>
    </location>
</feature>
<dbReference type="Gene3D" id="2.150.10.10">
    <property type="entry name" value="Serralysin-like metalloprotease, C-terminal"/>
    <property type="match status" value="3"/>
</dbReference>
<feature type="region of interest" description="Disordered" evidence="3">
    <location>
        <begin position="1"/>
        <end position="64"/>
    </location>
</feature>
<dbReference type="GO" id="GO:0005576">
    <property type="term" value="C:extracellular region"/>
    <property type="evidence" value="ECO:0007669"/>
    <property type="project" value="UniProtKB-SubCell"/>
</dbReference>
<dbReference type="Gene3D" id="2.60.40.3440">
    <property type="match status" value="1"/>
</dbReference>
<dbReference type="PROSITE" id="PS00330">
    <property type="entry name" value="HEMOLYSIN_CALCIUM"/>
    <property type="match status" value="4"/>
</dbReference>
<dbReference type="RefSeq" id="WP_142896527.1">
    <property type="nucleotide sequence ID" value="NZ_ML660054.1"/>
</dbReference>
<dbReference type="PANTHER" id="PTHR38340:SF1">
    <property type="entry name" value="S-LAYER PROTEIN"/>
    <property type="match status" value="1"/>
</dbReference>
<dbReference type="InterPro" id="IPR001343">
    <property type="entry name" value="Hemolysn_Ca-bd"/>
</dbReference>